<comment type="similarity">
    <text evidence="1">Belongs to the bacterial solute-binding protein 5 family.</text>
</comment>
<evidence type="ECO:0000313" key="7">
    <source>
        <dbReference type="EMBL" id="ADI31590.1"/>
    </source>
</evidence>
<dbReference type="PANTHER" id="PTHR30290:SF9">
    <property type="entry name" value="OLIGOPEPTIDE-BINDING PROTEIN APPA"/>
    <property type="match status" value="1"/>
</dbReference>
<organism evidence="7 8">
    <name type="scientific">Staphylothermus hellenicus (strain DSM 12710 / JCM 10830 / BK20S6-10-b1 / P8)</name>
    <dbReference type="NCBI Taxonomy" id="591019"/>
    <lineage>
        <taxon>Archaea</taxon>
        <taxon>Thermoproteota</taxon>
        <taxon>Thermoprotei</taxon>
        <taxon>Desulfurococcales</taxon>
        <taxon>Desulfurococcaceae</taxon>
        <taxon>Staphylothermus</taxon>
    </lineage>
</organism>
<evidence type="ECO:0000313" key="8">
    <source>
        <dbReference type="Proteomes" id="UP000002573"/>
    </source>
</evidence>
<evidence type="ECO:0000256" key="2">
    <source>
        <dbReference type="ARBA" id="ARBA00022448"/>
    </source>
</evidence>
<dbReference type="InterPro" id="IPR039424">
    <property type="entry name" value="SBP_5"/>
</dbReference>
<dbReference type="SUPFAM" id="SSF53850">
    <property type="entry name" value="Periplasmic binding protein-like II"/>
    <property type="match status" value="2"/>
</dbReference>
<keyword evidence="5" id="KW-0472">Membrane</keyword>
<dbReference type="eggNOG" id="arCOG01533">
    <property type="taxonomic scope" value="Archaea"/>
</dbReference>
<dbReference type="RefSeq" id="WP_013142788.1">
    <property type="nucleotide sequence ID" value="NC_014205.1"/>
</dbReference>
<evidence type="ECO:0000259" key="6">
    <source>
        <dbReference type="Pfam" id="PF00496"/>
    </source>
</evidence>
<dbReference type="HOGENOM" id="CLU_390634_0_0_2"/>
<feature type="region of interest" description="Disordered" evidence="4">
    <location>
        <begin position="38"/>
        <end position="71"/>
    </location>
</feature>
<name>D7DBP3_STAHD</name>
<reference evidence="7 8" key="2">
    <citation type="journal article" date="2011" name="Stand. Genomic Sci.">
        <title>Complete genome sequence of Staphylothermus hellenicus P8.</title>
        <authorList>
            <person name="Anderson I."/>
            <person name="Wirth R."/>
            <person name="Lucas S."/>
            <person name="Copeland A."/>
            <person name="Lapidus A."/>
            <person name="Cheng J.F."/>
            <person name="Goodwin L."/>
            <person name="Pitluck S."/>
            <person name="Davenport K."/>
            <person name="Detter J.C."/>
            <person name="Han C."/>
            <person name="Tapia R."/>
            <person name="Land M."/>
            <person name="Hauser L."/>
            <person name="Pati A."/>
            <person name="Mikhailova N."/>
            <person name="Woyke T."/>
            <person name="Klenk H.P."/>
            <person name="Kyrpides N."/>
            <person name="Ivanova N."/>
        </authorList>
    </citation>
    <scope>NUCLEOTIDE SEQUENCE [LARGE SCALE GENOMIC DNA]</scope>
    <source>
        <strain evidence="8">DSM 12710 / JCM 10830 / BK20S6-10-b1 / P8</strain>
    </source>
</reference>
<dbReference type="KEGG" id="shc:Shell_0459"/>
<keyword evidence="8" id="KW-1185">Reference proteome</keyword>
<protein>
    <submittedName>
        <fullName evidence="7">Extracellular solute-binding protein family 5</fullName>
    </submittedName>
</protein>
<proteinExistence type="inferred from homology"/>
<evidence type="ECO:0000256" key="1">
    <source>
        <dbReference type="ARBA" id="ARBA00005695"/>
    </source>
</evidence>
<dbReference type="GeneID" id="9233748"/>
<dbReference type="Gene3D" id="3.10.105.10">
    <property type="entry name" value="Dipeptide-binding Protein, Domain 3"/>
    <property type="match status" value="2"/>
</dbReference>
<dbReference type="Pfam" id="PF00496">
    <property type="entry name" value="SBP_bac_5"/>
    <property type="match status" value="1"/>
</dbReference>
<dbReference type="STRING" id="591019.Shell_0459"/>
<keyword evidence="5" id="KW-1133">Transmembrane helix</keyword>
<dbReference type="InterPro" id="IPR000914">
    <property type="entry name" value="SBP_5_dom"/>
</dbReference>
<accession>D7DBP3</accession>
<feature type="domain" description="Solute-binding protein family 5" evidence="6">
    <location>
        <begin position="267"/>
        <end position="720"/>
    </location>
</feature>
<dbReference type="Gene3D" id="3.40.190.10">
    <property type="entry name" value="Periplasmic binding protein-like II"/>
    <property type="match status" value="1"/>
</dbReference>
<dbReference type="EMBL" id="CP002051">
    <property type="protein sequence ID" value="ADI31590.1"/>
    <property type="molecule type" value="Genomic_DNA"/>
</dbReference>
<keyword evidence="5" id="KW-0812">Transmembrane</keyword>
<feature type="compositionally biased region" description="Low complexity" evidence="4">
    <location>
        <begin position="38"/>
        <end position="70"/>
    </location>
</feature>
<evidence type="ECO:0000256" key="4">
    <source>
        <dbReference type="SAM" id="MobiDB-lite"/>
    </source>
</evidence>
<sequence length="743" mass="83820">MKRLKALTRTASATIIIVIVIIGIIAAYYAFQGGGQQTTTTPPLTTTTTTSPTTTTSSPAATTTTTTTPTGPKALVIETSQAYVVVGPKGSVVPQLPSDKKIIVVSYEVDLEKTKPIENSTGFVDIDPAFYRNYTVDALIVAARKATDPFIRYQIYEAVHKLSNEEAPTLWLGQYVLVRNRWSWLHGRYYHPTLAERYDLLWEDPDAPSVAIGIGDYVNDQHTYSIITFGWPDTFDPAADYETFGWEIWHNIGDTLVTYWKTDTEHIVPDLAVAWAHNKEGTEWYFVIRGGVKAYDPWHDVTYDISAVDVLFSIWRIARLQLDPSWMITEFLDVNSSSILTEDEFNQLLQSGGLVAEYKGQTVEPKSLNELLQLFGYSGDTAGVVKLKLYYPYGAILSILADPFTSTIPMKYFFDNVDELKGKYEQALSDSNNGKNPSAWANYIGVGEQEPTHLYLHQHPVGTGPYYIKEYEENSYMVLEYNPYYWNKTLWNTSPYGENGKPIHEKTIYLINDDAVSRIEILKAGQADIGAIPLDRLKDIEGYQYPNSNHKIIVEKGALEPTIVYIVLNANKEPFNNKLVRQALMYAIPFDRIKNDVYAGYLERLYGVIPAGFPGHNDDIATKYTFDLAKAQQLIQQAGIDPTKYSFEIWYNSGNTQREKIATLLQTYWGQLGFQVTVRALQWGTLLTKTEKGDFDVYIIGWAPDYLDPDNYAGPLFYGGTRFSILEFKLVNSVSEAQQVFSG</sequence>
<dbReference type="Proteomes" id="UP000002573">
    <property type="component" value="Chromosome"/>
</dbReference>
<dbReference type="PANTHER" id="PTHR30290">
    <property type="entry name" value="PERIPLASMIC BINDING COMPONENT OF ABC TRANSPORTER"/>
    <property type="match status" value="1"/>
</dbReference>
<reference evidence="8" key="1">
    <citation type="submission" date="2010-05" db="EMBL/GenBank/DDBJ databases">
        <title>Complete sequence of Staphylothermus hellenicus DSM 12710.</title>
        <authorList>
            <consortium name="US DOE Joint Genome Institute"/>
            <person name="Lucas S."/>
            <person name="Copeland A."/>
            <person name="Lapidus A."/>
            <person name="Cheng J.-F."/>
            <person name="Bruce D."/>
            <person name="Goodwin L."/>
            <person name="Pitluck S."/>
            <person name="Davenport K."/>
            <person name="Detter J.C."/>
            <person name="Han C."/>
            <person name="Tapia R."/>
            <person name="Larimer F."/>
            <person name="Land M."/>
            <person name="Hauser L."/>
            <person name="Kyrpides N."/>
            <person name="Mikhailova N."/>
            <person name="Anderson I.J."/>
            <person name="Woyke T."/>
        </authorList>
    </citation>
    <scope>NUCLEOTIDE SEQUENCE [LARGE SCALE GENOMIC DNA]</scope>
    <source>
        <strain evidence="8">DSM 12710 / JCM 10830 / BK20S6-10-b1 / P8</strain>
    </source>
</reference>
<gene>
    <name evidence="7" type="ordered locus">Shell_0459</name>
</gene>
<keyword evidence="2" id="KW-0813">Transport</keyword>
<dbReference type="GO" id="GO:0015833">
    <property type="term" value="P:peptide transport"/>
    <property type="evidence" value="ECO:0007669"/>
    <property type="project" value="TreeGrafter"/>
</dbReference>
<keyword evidence="3" id="KW-0732">Signal</keyword>
<evidence type="ECO:0000256" key="5">
    <source>
        <dbReference type="SAM" id="Phobius"/>
    </source>
</evidence>
<dbReference type="AlphaFoldDB" id="D7DBP3"/>
<dbReference type="GO" id="GO:1904680">
    <property type="term" value="F:peptide transmembrane transporter activity"/>
    <property type="evidence" value="ECO:0007669"/>
    <property type="project" value="TreeGrafter"/>
</dbReference>
<evidence type="ECO:0000256" key="3">
    <source>
        <dbReference type="ARBA" id="ARBA00022729"/>
    </source>
</evidence>
<feature type="transmembrane region" description="Helical" evidence="5">
    <location>
        <begin position="12"/>
        <end position="31"/>
    </location>
</feature>